<feature type="transmembrane region" description="Helical" evidence="6">
    <location>
        <begin position="96"/>
        <end position="119"/>
    </location>
</feature>
<feature type="transmembrane region" description="Helical" evidence="6">
    <location>
        <begin position="282"/>
        <end position="304"/>
    </location>
</feature>
<organism evidence="7 8">
    <name type="scientific">Paramuricea clavata</name>
    <name type="common">Red gorgonian</name>
    <name type="synonym">Violescent sea-whip</name>
    <dbReference type="NCBI Taxonomy" id="317549"/>
    <lineage>
        <taxon>Eukaryota</taxon>
        <taxon>Metazoa</taxon>
        <taxon>Cnidaria</taxon>
        <taxon>Anthozoa</taxon>
        <taxon>Octocorallia</taxon>
        <taxon>Malacalcyonacea</taxon>
        <taxon>Plexauridae</taxon>
        <taxon>Paramuricea</taxon>
    </lineage>
</organism>
<feature type="transmembrane region" description="Helical" evidence="6">
    <location>
        <begin position="375"/>
        <end position="392"/>
    </location>
</feature>
<dbReference type="Proteomes" id="UP001152795">
    <property type="component" value="Unassembled WGS sequence"/>
</dbReference>
<proteinExistence type="predicted"/>
<keyword evidence="3 6" id="KW-1133">Transmembrane helix</keyword>
<keyword evidence="2 6" id="KW-0812">Transmembrane</keyword>
<dbReference type="GO" id="GO:0016020">
    <property type="term" value="C:membrane"/>
    <property type="evidence" value="ECO:0007669"/>
    <property type="project" value="UniProtKB-SubCell"/>
</dbReference>
<accession>A0A6S7I849</accession>
<keyword evidence="4 6" id="KW-0472">Membrane</keyword>
<comment type="subcellular location">
    <subcellularLocation>
        <location evidence="1">Membrane</location>
        <topology evidence="1">Multi-pass membrane protein</topology>
    </subcellularLocation>
</comment>
<name>A0A6S7I849_PARCT</name>
<sequence>MGKNDKPKFMKSKVATSEESKISPRQPSQYGGLSSGSIQITDISDDHVLTSESSGENSRTQVHGLPLHRAVVVVANAALGAGMLNFPQAYDKSGGLVNALTVQTCLVLLIIGSFFILGYCGRLRRTANYQDTIRDFCGPIAQVICQINVVLYMFGCNVTHMILIGDQLTKVIDHSGWYFDRKIVITVVCCAFILPLCIPEKLKVVSYSSLIGGIGAVFVCCIVVSRYYTGGYSPGEGASNSSWSSTQIFAAVPVICFGFQCHVTAVAVYAELRRPTLTRFGLVTFLATLICTVLYSLTGSYGYLTFKHHVNSDVLVNYRHDDGVATSARVFIVIVVFSTFAICQFVGRSAIIGLWLKMRKLTAAQVEDYKNKRRVITSLIWFFSSLGIAVIVPNIAEAIAIVGALAAHFIFTFPGLCLIQLMLQDGRTMEAKRKIGLTIGITYVVIGMFLFGVTVTAALMTDIEGKYLA</sequence>
<feature type="transmembrane region" description="Helical" evidence="6">
    <location>
        <begin position="183"/>
        <end position="198"/>
    </location>
</feature>
<dbReference type="AlphaFoldDB" id="A0A6S7I849"/>
<reference evidence="7" key="1">
    <citation type="submission" date="2020-04" db="EMBL/GenBank/DDBJ databases">
        <authorList>
            <person name="Alioto T."/>
            <person name="Alioto T."/>
            <person name="Gomez Garrido J."/>
        </authorList>
    </citation>
    <scope>NUCLEOTIDE SEQUENCE</scope>
    <source>
        <strain evidence="7">A484AB</strain>
    </source>
</reference>
<comment type="caution">
    <text evidence="7">The sequence shown here is derived from an EMBL/GenBank/DDBJ whole genome shotgun (WGS) entry which is preliminary data.</text>
</comment>
<dbReference type="InterPro" id="IPR013057">
    <property type="entry name" value="AA_transpt_TM"/>
</dbReference>
<feature type="transmembrane region" description="Helical" evidence="6">
    <location>
        <begin position="398"/>
        <end position="423"/>
    </location>
</feature>
<evidence type="ECO:0000256" key="3">
    <source>
        <dbReference type="ARBA" id="ARBA00022989"/>
    </source>
</evidence>
<gene>
    <name evidence="7" type="ORF">PACLA_8A081024</name>
</gene>
<feature type="transmembrane region" description="Helical" evidence="6">
    <location>
        <begin position="435"/>
        <end position="460"/>
    </location>
</feature>
<feature type="transmembrane region" description="Helical" evidence="6">
    <location>
        <begin position="248"/>
        <end position="270"/>
    </location>
</feature>
<evidence type="ECO:0000256" key="2">
    <source>
        <dbReference type="ARBA" id="ARBA00022692"/>
    </source>
</evidence>
<evidence type="ECO:0000313" key="8">
    <source>
        <dbReference type="Proteomes" id="UP001152795"/>
    </source>
</evidence>
<evidence type="ECO:0000256" key="6">
    <source>
        <dbReference type="SAM" id="Phobius"/>
    </source>
</evidence>
<dbReference type="OrthoDB" id="438545at2759"/>
<feature type="transmembrane region" description="Helical" evidence="6">
    <location>
        <begin position="210"/>
        <end position="228"/>
    </location>
</feature>
<dbReference type="PANTHER" id="PTHR22950">
    <property type="entry name" value="AMINO ACID TRANSPORTER"/>
    <property type="match status" value="1"/>
</dbReference>
<feature type="transmembrane region" description="Helical" evidence="6">
    <location>
        <begin position="67"/>
        <end position="84"/>
    </location>
</feature>
<feature type="region of interest" description="Disordered" evidence="5">
    <location>
        <begin position="1"/>
        <end position="34"/>
    </location>
</feature>
<evidence type="ECO:0000256" key="5">
    <source>
        <dbReference type="SAM" id="MobiDB-lite"/>
    </source>
</evidence>
<evidence type="ECO:0000256" key="1">
    <source>
        <dbReference type="ARBA" id="ARBA00004141"/>
    </source>
</evidence>
<protein>
    <submittedName>
        <fullName evidence="7">Uncharacterized protein</fullName>
    </submittedName>
</protein>
<dbReference type="Pfam" id="PF01490">
    <property type="entry name" value="Aa_trans"/>
    <property type="match status" value="1"/>
</dbReference>
<dbReference type="EMBL" id="CACRXK020007385">
    <property type="protein sequence ID" value="CAB4012110.1"/>
    <property type="molecule type" value="Genomic_DNA"/>
</dbReference>
<feature type="transmembrane region" description="Helical" evidence="6">
    <location>
        <begin position="330"/>
        <end position="355"/>
    </location>
</feature>
<feature type="compositionally biased region" description="Polar residues" evidence="5">
    <location>
        <begin position="23"/>
        <end position="34"/>
    </location>
</feature>
<evidence type="ECO:0000313" key="7">
    <source>
        <dbReference type="EMBL" id="CAB4012110.1"/>
    </source>
</evidence>
<dbReference type="GO" id="GO:0015179">
    <property type="term" value="F:L-amino acid transmembrane transporter activity"/>
    <property type="evidence" value="ECO:0007669"/>
    <property type="project" value="TreeGrafter"/>
</dbReference>
<evidence type="ECO:0000256" key="4">
    <source>
        <dbReference type="ARBA" id="ARBA00023136"/>
    </source>
</evidence>
<dbReference type="PANTHER" id="PTHR22950:SF652">
    <property type="entry name" value="TRANSMEMBRANE AMINO ACID TRANSPORTER FAMILY PROTEIN"/>
    <property type="match status" value="1"/>
</dbReference>
<keyword evidence="8" id="KW-1185">Reference proteome</keyword>
<feature type="transmembrane region" description="Helical" evidence="6">
    <location>
        <begin position="140"/>
        <end position="163"/>
    </location>
</feature>